<dbReference type="RefSeq" id="XP_011660746.2">
    <property type="nucleotide sequence ID" value="XM_011662444.2"/>
</dbReference>
<dbReference type="KEGG" id="spu:105436655"/>
<dbReference type="AlphaFoldDB" id="A0A7M7HEV3"/>
<sequence length="143" mass="16033">MALLIAGGVTAAAVAAVGSTAGLIRRFMDRYIIVANGSPQAIFVTVEHVKGKSESFIEIGQSMKFTVSNNRPITIRVKKCTKSTYDAEVCDYDYRNFIAREATTGDLILVRARKWKVWEAEPCKQNKQEDFVKVNSPHLREMF</sequence>
<organism evidence="1 2">
    <name type="scientific">Strongylocentrotus purpuratus</name>
    <name type="common">Purple sea urchin</name>
    <dbReference type="NCBI Taxonomy" id="7668"/>
    <lineage>
        <taxon>Eukaryota</taxon>
        <taxon>Metazoa</taxon>
        <taxon>Echinodermata</taxon>
        <taxon>Eleutherozoa</taxon>
        <taxon>Echinozoa</taxon>
        <taxon>Echinoidea</taxon>
        <taxon>Euechinoidea</taxon>
        <taxon>Echinacea</taxon>
        <taxon>Camarodonta</taxon>
        <taxon>Echinidea</taxon>
        <taxon>Strongylocentrotidae</taxon>
        <taxon>Strongylocentrotus</taxon>
    </lineage>
</organism>
<dbReference type="EnsemblMetazoa" id="XM_011662444">
    <property type="protein sequence ID" value="XP_011660746"/>
    <property type="gene ID" value="LOC105436655"/>
</dbReference>
<dbReference type="Proteomes" id="UP000007110">
    <property type="component" value="Unassembled WGS sequence"/>
</dbReference>
<reference evidence="2" key="1">
    <citation type="submission" date="2015-02" db="EMBL/GenBank/DDBJ databases">
        <title>Genome sequencing for Strongylocentrotus purpuratus.</title>
        <authorList>
            <person name="Murali S."/>
            <person name="Liu Y."/>
            <person name="Vee V."/>
            <person name="English A."/>
            <person name="Wang M."/>
            <person name="Skinner E."/>
            <person name="Han Y."/>
            <person name="Muzny D.M."/>
            <person name="Worley K.C."/>
            <person name="Gibbs R.A."/>
        </authorList>
    </citation>
    <scope>NUCLEOTIDE SEQUENCE</scope>
</reference>
<proteinExistence type="predicted"/>
<dbReference type="OrthoDB" id="10124868at2759"/>
<dbReference type="InParanoid" id="A0A7M7HEV3"/>
<keyword evidence="2" id="KW-1185">Reference proteome</keyword>
<dbReference type="OMA" id="EVCDYDY"/>
<accession>A0A7M7HEV3</accession>
<protein>
    <submittedName>
        <fullName evidence="1">Uncharacterized protein</fullName>
    </submittedName>
</protein>
<reference evidence="1" key="2">
    <citation type="submission" date="2021-01" db="UniProtKB">
        <authorList>
            <consortium name="EnsemblMetazoa"/>
        </authorList>
    </citation>
    <scope>IDENTIFICATION</scope>
</reference>
<dbReference type="GeneID" id="105436655"/>
<evidence type="ECO:0000313" key="2">
    <source>
        <dbReference type="Proteomes" id="UP000007110"/>
    </source>
</evidence>
<evidence type="ECO:0000313" key="1">
    <source>
        <dbReference type="EnsemblMetazoa" id="XP_011660746"/>
    </source>
</evidence>
<name>A0A7M7HEV3_STRPU</name>